<feature type="transmembrane region" description="Helical" evidence="2">
    <location>
        <begin position="196"/>
        <end position="226"/>
    </location>
</feature>
<keyword evidence="2" id="KW-0472">Membrane</keyword>
<feature type="transmembrane region" description="Helical" evidence="2">
    <location>
        <begin position="149"/>
        <end position="165"/>
    </location>
</feature>
<feature type="transmembrane region" description="Helical" evidence="2">
    <location>
        <begin position="172"/>
        <end position="190"/>
    </location>
</feature>
<comment type="caution">
    <text evidence="3">The sequence shown here is derived from an EMBL/GenBank/DDBJ whole genome shotgun (WGS) entry which is preliminary data.</text>
</comment>
<evidence type="ECO:0000313" key="3">
    <source>
        <dbReference type="EMBL" id="MBI4921527.1"/>
    </source>
</evidence>
<evidence type="ECO:0000313" key="4">
    <source>
        <dbReference type="Proteomes" id="UP000782610"/>
    </source>
</evidence>
<name>A0A933L1L7_9HYPH</name>
<accession>A0A933L1L7</accession>
<keyword evidence="2" id="KW-1133">Transmembrane helix</keyword>
<reference evidence="3" key="1">
    <citation type="submission" date="2020-07" db="EMBL/GenBank/DDBJ databases">
        <title>Huge and variable diversity of episymbiotic CPR bacteria and DPANN archaea in groundwater ecosystems.</title>
        <authorList>
            <person name="He C.Y."/>
            <person name="Keren R."/>
            <person name="Whittaker M."/>
            <person name="Farag I.F."/>
            <person name="Doudna J."/>
            <person name="Cate J.H.D."/>
            <person name="Banfield J.F."/>
        </authorList>
    </citation>
    <scope>NUCLEOTIDE SEQUENCE</scope>
    <source>
        <strain evidence="3">NC_groundwater_1586_Pr3_B-0.1um_66_15</strain>
    </source>
</reference>
<feature type="transmembrane region" description="Helical" evidence="2">
    <location>
        <begin position="32"/>
        <end position="53"/>
    </location>
</feature>
<feature type="transmembrane region" description="Helical" evidence="2">
    <location>
        <begin position="238"/>
        <end position="260"/>
    </location>
</feature>
<sequence length="534" mass="58600">MPEDLMSPGNPAPASNASSTPMRTFSRTLLKAAYHLLAVVVVLRGGWFLYSYFSSYFSPDFLVEARASAGLTTTLGFIRGINPFAAEHVETYGNLYSAVWPGLNALVAMAVGATGYQDVRHVMFVVSAFTVTATALGIVVTALRGKIDLLLAICAGFAFILFCTTKNSMGEFSYAPGIALSVFALALTVNRTDRIGLFWSLLLITFASLFKIYFALLVIPIITAYLASVKTKQLLPTLLAWAALSSAIYLLLIATLPLYFDCLFNVQIKYVSRHYDRILPNLIWFITVFPFVFVLFVPKVVEIFVLRSDNRRRNLLFASGCFIVFVFVVAVMLPHGGNFGTYMIHLLGPIFISLLLVNVGDRQKSADPIAGMTAVVVLLVTVLSPVSSEDSWKVYGILSQQDLDENRRILADIDVLLDQYEPEDIYVDFSLASAAIRSNLPFVDNGNRQYISPYLAGRLKGTIRLNPILELISWKPKRFAGGVSPAAKLLASKLIICGYQCPKGTGHILVKQLGSLAFSYGQSPTIKVFALPSI</sequence>
<feature type="transmembrane region" description="Helical" evidence="2">
    <location>
        <begin position="123"/>
        <end position="143"/>
    </location>
</feature>
<gene>
    <name evidence="3" type="ORF">HY834_07230</name>
</gene>
<organism evidence="3 4">
    <name type="scientific">Devosia nanyangense</name>
    <dbReference type="NCBI Taxonomy" id="1228055"/>
    <lineage>
        <taxon>Bacteria</taxon>
        <taxon>Pseudomonadati</taxon>
        <taxon>Pseudomonadota</taxon>
        <taxon>Alphaproteobacteria</taxon>
        <taxon>Hyphomicrobiales</taxon>
        <taxon>Devosiaceae</taxon>
        <taxon>Devosia</taxon>
    </lineage>
</organism>
<feature type="transmembrane region" description="Helical" evidence="2">
    <location>
        <begin position="282"/>
        <end position="306"/>
    </location>
</feature>
<dbReference type="AlphaFoldDB" id="A0A933L1L7"/>
<feature type="region of interest" description="Disordered" evidence="1">
    <location>
        <begin position="1"/>
        <end position="20"/>
    </location>
</feature>
<feature type="transmembrane region" description="Helical" evidence="2">
    <location>
        <begin position="339"/>
        <end position="357"/>
    </location>
</feature>
<protein>
    <submittedName>
        <fullName evidence="3">Uncharacterized protein</fullName>
    </submittedName>
</protein>
<dbReference type="Proteomes" id="UP000782610">
    <property type="component" value="Unassembled WGS sequence"/>
</dbReference>
<dbReference type="EMBL" id="JACRAF010000021">
    <property type="protein sequence ID" value="MBI4921527.1"/>
    <property type="molecule type" value="Genomic_DNA"/>
</dbReference>
<proteinExistence type="predicted"/>
<keyword evidence="2" id="KW-0812">Transmembrane</keyword>
<feature type="transmembrane region" description="Helical" evidence="2">
    <location>
        <begin position="98"/>
        <end position="116"/>
    </location>
</feature>
<feature type="transmembrane region" description="Helical" evidence="2">
    <location>
        <begin position="315"/>
        <end position="333"/>
    </location>
</feature>
<evidence type="ECO:0000256" key="1">
    <source>
        <dbReference type="SAM" id="MobiDB-lite"/>
    </source>
</evidence>
<evidence type="ECO:0000256" key="2">
    <source>
        <dbReference type="SAM" id="Phobius"/>
    </source>
</evidence>